<reference evidence="1 2" key="1">
    <citation type="submission" date="2019-02" db="EMBL/GenBank/DDBJ databases">
        <authorList>
            <person name="Khodamoradi S."/>
            <person name="Hahnke R.L."/>
            <person name="Kaempfer P."/>
            <person name="Schumann P."/>
            <person name="Rohde M."/>
            <person name="Steinert M."/>
            <person name="Luzhetskyy A."/>
            <person name="Wink J."/>
            <person name="Ruckert C."/>
        </authorList>
    </citation>
    <scope>NUCLEOTIDE SEQUENCE [LARGE SCALE GENOMIC DNA]</scope>
    <source>
        <strain evidence="1 2">M2</strain>
    </source>
</reference>
<dbReference type="CDD" id="cd21631">
    <property type="entry name" value="RHH_CopG_NikR-like"/>
    <property type="match status" value="1"/>
</dbReference>
<evidence type="ECO:0000313" key="1">
    <source>
        <dbReference type="EMBL" id="QBI53364.1"/>
    </source>
</evidence>
<dbReference type="GO" id="GO:0006355">
    <property type="term" value="P:regulation of DNA-templated transcription"/>
    <property type="evidence" value="ECO:0007669"/>
    <property type="project" value="InterPro"/>
</dbReference>
<evidence type="ECO:0008006" key="3">
    <source>
        <dbReference type="Google" id="ProtNLM"/>
    </source>
</evidence>
<dbReference type="RefSeq" id="WP_131097742.1">
    <property type="nucleotide sequence ID" value="NZ_CP036455.1"/>
</dbReference>
<dbReference type="OrthoDB" id="5193194at2"/>
<keyword evidence="2" id="KW-1185">Reference proteome</keyword>
<name>A0A4P6Q3H8_9ACTN</name>
<gene>
    <name evidence="1" type="ORF">EKD16_07845</name>
</gene>
<protein>
    <recommendedName>
        <fullName evidence="3">Ribbon-helix-helix protein CopG domain-containing protein</fullName>
    </recommendedName>
</protein>
<dbReference type="AlphaFoldDB" id="A0A4P6Q3H8"/>
<dbReference type="EMBL" id="CP036455">
    <property type="protein sequence ID" value="QBI53364.1"/>
    <property type="molecule type" value="Genomic_DNA"/>
</dbReference>
<proteinExistence type="predicted"/>
<dbReference type="Proteomes" id="UP000292235">
    <property type="component" value="Chromosome"/>
</dbReference>
<organism evidence="1 2">
    <name type="scientific">Streptomonospora litoralis</name>
    <dbReference type="NCBI Taxonomy" id="2498135"/>
    <lineage>
        <taxon>Bacteria</taxon>
        <taxon>Bacillati</taxon>
        <taxon>Actinomycetota</taxon>
        <taxon>Actinomycetes</taxon>
        <taxon>Streptosporangiales</taxon>
        <taxon>Nocardiopsidaceae</taxon>
        <taxon>Streptomonospora</taxon>
    </lineage>
</organism>
<evidence type="ECO:0000313" key="2">
    <source>
        <dbReference type="Proteomes" id="UP000292235"/>
    </source>
</evidence>
<accession>A0A4P6Q3H8</accession>
<dbReference type="KEGG" id="strr:EKD16_07845"/>
<sequence>MSMQRTNVYADPEDLALIKEAARRRGVAEAEIIREGLHLAAMANRVWDDPLDWPSFGGSGEAVTRDEITETIAEGRRGA</sequence>